<dbReference type="EMBL" id="JACSGT010000002">
    <property type="protein sequence ID" value="MCF2221073.1"/>
    <property type="molecule type" value="Genomic_DNA"/>
</dbReference>
<feature type="compositionally biased region" description="Polar residues" evidence="2">
    <location>
        <begin position="189"/>
        <end position="227"/>
    </location>
</feature>
<evidence type="ECO:0000256" key="2">
    <source>
        <dbReference type="SAM" id="MobiDB-lite"/>
    </source>
</evidence>
<keyword evidence="3" id="KW-1133">Transmembrane helix</keyword>
<keyword evidence="5" id="KW-1185">Reference proteome</keyword>
<sequence>MSFIQSIFSKNNQNAKYSVEKEELQQRIDESTKDLEKMISNRWSFIRNPFKKFKLLEFHLAAVSFFYTQKVHYKSLCEHSVNKARSYRNKLLNYVLPQSESNYLETINKKALLEKELETKSFCLTHQMTFTRGAKAEEFISKARIHSMNCEMQEYKAKEELLKMRENTSGNHTKYSISNDPDYSEHVTDSNSLAASGETTTYSPDNGTVSSPNTNNGKYATSTSGTSAEELRNHTFPESRYDHIPAEPVKVHFTKPDEGPVRYVQQCQFYEAQVAYGRKWAKENFPVSQDNEEDHLLANAGEASEIPEISQTFLGSIGFWNLVVMELVVILAIAAEWLCYVKVLSLLYKINDGKEYLLGSVIVLFSKGMSFLIKEQVHQYFKELSPVFEIFKRKISRFFFIVLILGLLYTLCIGSVYYEINKEENLTRRYVLVSQNVMQWQDQMSQDGSADQDAAKELENSNRELNHIRKQLTKIQEHDTLKKWVVSLTNMMVLVFSSILFAMSFICGTAYSLRRKHEKSSFKALQLESKCKSIENLSGLFNAKAWKVFRLMGELQYLRRLEHEFRNSGETLYDPEAPLPIKRSVLPLNGKEKV</sequence>
<evidence type="ECO:0000313" key="4">
    <source>
        <dbReference type="EMBL" id="MCF2221073.1"/>
    </source>
</evidence>
<feature type="compositionally biased region" description="Polar residues" evidence="2">
    <location>
        <begin position="170"/>
        <end position="181"/>
    </location>
</feature>
<evidence type="ECO:0000256" key="1">
    <source>
        <dbReference type="SAM" id="Coils"/>
    </source>
</evidence>
<dbReference type="RefSeq" id="WP_235132419.1">
    <property type="nucleotide sequence ID" value="NZ_JACSGT010000002.1"/>
</dbReference>
<evidence type="ECO:0000256" key="3">
    <source>
        <dbReference type="SAM" id="Phobius"/>
    </source>
</evidence>
<evidence type="ECO:0000313" key="5">
    <source>
        <dbReference type="Proteomes" id="UP001430374"/>
    </source>
</evidence>
<accession>A0ABS9C921</accession>
<dbReference type="Proteomes" id="UP001430374">
    <property type="component" value="Unassembled WGS sequence"/>
</dbReference>
<keyword evidence="1" id="KW-0175">Coiled coil</keyword>
<protein>
    <submittedName>
        <fullName evidence="4">Uncharacterized protein</fullName>
    </submittedName>
</protein>
<reference evidence="4" key="1">
    <citation type="submission" date="2021-08" db="EMBL/GenBank/DDBJ databases">
        <title>Complete genome sequence of Chryseobacterium sp strain PS-8.</title>
        <authorList>
            <person name="Das S.K."/>
        </authorList>
    </citation>
    <scope>NUCLEOTIDE SEQUENCE</scope>
    <source>
        <strain evidence="4">PS-8</strain>
    </source>
</reference>
<comment type="caution">
    <text evidence="4">The sequence shown here is derived from an EMBL/GenBank/DDBJ whole genome shotgun (WGS) entry which is preliminary data.</text>
</comment>
<feature type="transmembrane region" description="Helical" evidence="3">
    <location>
        <begin position="491"/>
        <end position="513"/>
    </location>
</feature>
<keyword evidence="3" id="KW-0812">Transmembrane</keyword>
<feature type="coiled-coil region" evidence="1">
    <location>
        <begin position="14"/>
        <end position="41"/>
    </location>
</feature>
<organism evidence="4 5">
    <name type="scientific">Chryseobacterium indicum</name>
    <dbReference type="NCBI Taxonomy" id="2766954"/>
    <lineage>
        <taxon>Bacteria</taxon>
        <taxon>Pseudomonadati</taxon>
        <taxon>Bacteroidota</taxon>
        <taxon>Flavobacteriia</taxon>
        <taxon>Flavobacteriales</taxon>
        <taxon>Weeksellaceae</taxon>
        <taxon>Chryseobacterium group</taxon>
        <taxon>Chryseobacterium</taxon>
    </lineage>
</organism>
<keyword evidence="3" id="KW-0472">Membrane</keyword>
<feature type="transmembrane region" description="Helical" evidence="3">
    <location>
        <begin position="398"/>
        <end position="418"/>
    </location>
</feature>
<feature type="region of interest" description="Disordered" evidence="2">
    <location>
        <begin position="170"/>
        <end position="230"/>
    </location>
</feature>
<feature type="transmembrane region" description="Helical" evidence="3">
    <location>
        <begin position="319"/>
        <end position="344"/>
    </location>
</feature>
<feature type="coiled-coil region" evidence="1">
    <location>
        <begin position="451"/>
        <end position="478"/>
    </location>
</feature>
<gene>
    <name evidence="4" type="ORF">H9Q08_17440</name>
</gene>
<name>A0ABS9C921_9FLAO</name>
<proteinExistence type="predicted"/>